<keyword evidence="1" id="KW-1133">Transmembrane helix</keyword>
<keyword evidence="3" id="KW-1185">Reference proteome</keyword>
<organism evidence="2 3">
    <name type="scientific">Amycolatopsis lurida NRRL 2430</name>
    <dbReference type="NCBI Taxonomy" id="1460371"/>
    <lineage>
        <taxon>Bacteria</taxon>
        <taxon>Bacillati</taxon>
        <taxon>Actinomycetota</taxon>
        <taxon>Actinomycetes</taxon>
        <taxon>Pseudonocardiales</taxon>
        <taxon>Pseudonocardiaceae</taxon>
        <taxon>Amycolatopsis</taxon>
    </lineage>
</organism>
<keyword evidence="1" id="KW-0472">Membrane</keyword>
<accession>A0A2P2G050</accession>
<dbReference type="AlphaFoldDB" id="A0A2P2G050"/>
<evidence type="ECO:0000256" key="1">
    <source>
        <dbReference type="SAM" id="Phobius"/>
    </source>
</evidence>
<evidence type="ECO:0000313" key="2">
    <source>
        <dbReference type="EMBL" id="KFU82351.1"/>
    </source>
</evidence>
<sequence>MLVVFPELDRKDERRTNAMILAFVIGVVWGAVAAFAGRWAVEGLAGTYDVRAVVSEWNSKTTEGQDGPHTTYDVLAITEDGRAIEVPTRDAFGLADPVVARLSSVTDRVLSVRGADKVVEAHHPWEKIAAMSLGLALLVLAAVVLVKVARPGAARKSPPFLAGLAFAAFVVLTPVGFGGTAYREAADPVPNFWELRRDLWGPPPVFARGQTAVSGEAAVRVLDSRPGPPEGAEAWLSGFHVLTLRIEASRLGDTALELSADEHGEPERVKDCAGAPGAFDGTTGLVCFVVPPGYRPEYLLVGELEREVLLRLQ</sequence>
<name>A0A2P2G050_AMYLU</name>
<keyword evidence="1" id="KW-0812">Transmembrane</keyword>
<evidence type="ECO:0000313" key="3">
    <source>
        <dbReference type="Proteomes" id="UP000256220"/>
    </source>
</evidence>
<dbReference type="EMBL" id="JFBM01000003">
    <property type="protein sequence ID" value="KFU82351.1"/>
    <property type="molecule type" value="Genomic_DNA"/>
</dbReference>
<dbReference type="Proteomes" id="UP000256220">
    <property type="component" value="Unassembled WGS sequence"/>
</dbReference>
<feature type="transmembrane region" description="Helical" evidence="1">
    <location>
        <begin position="160"/>
        <end position="182"/>
    </location>
</feature>
<protein>
    <submittedName>
        <fullName evidence="2">Uncharacterized protein</fullName>
    </submittedName>
</protein>
<comment type="caution">
    <text evidence="2">The sequence shown here is derived from an EMBL/GenBank/DDBJ whole genome shotgun (WGS) entry which is preliminary data.</text>
</comment>
<reference evidence="2 3" key="1">
    <citation type="journal article" date="2014" name="Genome Announc.">
        <title>Draft Genome Sequence of Amycolatopsis lurida NRRL 2430, Producer of the Glycopeptide Family Antibiotic Ristocetin.</title>
        <authorList>
            <person name="Kwun M.J."/>
            <person name="Hong H.J."/>
        </authorList>
    </citation>
    <scope>NUCLEOTIDE SEQUENCE [LARGE SCALE GENOMIC DNA]</scope>
    <source>
        <strain evidence="2 3">NRRL 2430</strain>
    </source>
</reference>
<proteinExistence type="predicted"/>
<feature type="transmembrane region" description="Helical" evidence="1">
    <location>
        <begin position="128"/>
        <end position="148"/>
    </location>
</feature>
<feature type="transmembrane region" description="Helical" evidence="1">
    <location>
        <begin position="20"/>
        <end position="41"/>
    </location>
</feature>
<gene>
    <name evidence="2" type="ORF">BB31_05165</name>
</gene>